<organism evidence="1 2">
    <name type="scientific">Rhizobium etli (strain CIAT 652)</name>
    <dbReference type="NCBI Taxonomy" id="491916"/>
    <lineage>
        <taxon>Bacteria</taxon>
        <taxon>Pseudomonadati</taxon>
        <taxon>Pseudomonadota</taxon>
        <taxon>Alphaproteobacteria</taxon>
        <taxon>Hyphomicrobiales</taxon>
        <taxon>Rhizobiaceae</taxon>
        <taxon>Rhizobium/Agrobacterium group</taxon>
        <taxon>Rhizobium</taxon>
    </lineage>
</organism>
<evidence type="ECO:0000313" key="1">
    <source>
        <dbReference type="EMBL" id="ACE89478.1"/>
    </source>
</evidence>
<protein>
    <recommendedName>
        <fullName evidence="3">AlpA family transcriptional regulator</fullName>
    </recommendedName>
</protein>
<accession>B3Q046</accession>
<dbReference type="Pfam" id="PF05930">
    <property type="entry name" value="Phage_AlpA"/>
    <property type="match status" value="1"/>
</dbReference>
<dbReference type="Proteomes" id="UP000008817">
    <property type="component" value="Chromosome"/>
</dbReference>
<dbReference type="EMBL" id="CP001074">
    <property type="protein sequence ID" value="ACE89478.1"/>
    <property type="molecule type" value="Genomic_DNA"/>
</dbReference>
<dbReference type="SUPFAM" id="SSF46955">
    <property type="entry name" value="Putative DNA-binding domain"/>
    <property type="match status" value="1"/>
</dbReference>
<dbReference type="PANTHER" id="PTHR36154">
    <property type="entry name" value="DNA-BINDING TRANSCRIPTIONAL ACTIVATOR ALPA"/>
    <property type="match status" value="1"/>
</dbReference>
<reference evidence="1 2" key="1">
    <citation type="submission" date="2008-04" db="EMBL/GenBank/DDBJ databases">
        <title>Genome diversity and DNA divergence of Rhizobium etli.</title>
        <authorList>
            <person name="Gonzalez V."/>
            <person name="Acosta J.L."/>
            <person name="Santamaria R.I."/>
            <person name="Bustos P."/>
            <person name="Hernandez-Gonzalez I.L."/>
            <person name="Fernandez J.L."/>
            <person name="Diaz R."/>
            <person name="Flores M."/>
            <person name="Mora J."/>
            <person name="Palacios R."/>
            <person name="Davila G."/>
        </authorList>
    </citation>
    <scope>NUCLEOTIDE SEQUENCE [LARGE SCALE GENOMIC DNA]</scope>
    <source>
        <strain evidence="1 2">CIAT 652</strain>
    </source>
</reference>
<evidence type="ECO:0008006" key="3">
    <source>
        <dbReference type="Google" id="ProtNLM"/>
    </source>
</evidence>
<dbReference type="HOGENOM" id="CLU_140176_15_1_5"/>
<sequence length="68" mass="7864">MHYMASKILPIEEVIDRTGLSRRTLYQEISEGRFPRPVQLTSRRVGWPENDVDTWIDHKIAARDGLAA</sequence>
<dbReference type="InterPro" id="IPR010260">
    <property type="entry name" value="AlpA"/>
</dbReference>
<dbReference type="KEGG" id="rec:RHECIAT_CH0000485"/>
<dbReference type="eggNOG" id="COG3311">
    <property type="taxonomic scope" value="Bacteria"/>
</dbReference>
<evidence type="ECO:0000313" key="2">
    <source>
        <dbReference type="Proteomes" id="UP000008817"/>
    </source>
</evidence>
<proteinExistence type="predicted"/>
<dbReference type="PANTHER" id="PTHR36154:SF1">
    <property type="entry name" value="DNA-BINDING TRANSCRIPTIONAL ACTIVATOR ALPA"/>
    <property type="match status" value="1"/>
</dbReference>
<gene>
    <name evidence="1" type="ordered locus">RHECIAT_CH0000485</name>
</gene>
<dbReference type="AlphaFoldDB" id="B3Q046"/>
<dbReference type="InterPro" id="IPR009061">
    <property type="entry name" value="DNA-bd_dom_put_sf"/>
</dbReference>
<name>B3Q046_RHIE6</name>
<dbReference type="Gene3D" id="1.10.238.160">
    <property type="match status" value="1"/>
</dbReference>
<dbReference type="InterPro" id="IPR052931">
    <property type="entry name" value="Prophage_regulatory_activator"/>
</dbReference>